<accession>A0A0U0ZPK3</accession>
<evidence type="ECO:0000313" key="1">
    <source>
        <dbReference type="EMBL" id="CPV57039.1"/>
    </source>
</evidence>
<gene>
    <name evidence="1" type="ORF">ERS075579_02874</name>
</gene>
<evidence type="ECO:0000313" key="2">
    <source>
        <dbReference type="Proteomes" id="UP000045782"/>
    </source>
</evidence>
<name>A0A0U0ZPK3_9MYCO</name>
<proteinExistence type="predicted"/>
<dbReference type="Proteomes" id="UP000045782">
    <property type="component" value="Unassembled WGS sequence"/>
</dbReference>
<protein>
    <submittedName>
        <fullName evidence="1">Uncharacterized protein</fullName>
    </submittedName>
</protein>
<dbReference type="AlphaFoldDB" id="A0A0U0ZPK3"/>
<dbReference type="RefSeq" id="WP_005116945.1">
    <property type="nucleotide sequence ID" value="NZ_CSWP01000005.1"/>
</dbReference>
<reference evidence="1 2" key="1">
    <citation type="submission" date="2015-03" db="EMBL/GenBank/DDBJ databases">
        <authorList>
            <person name="Murphy D."/>
        </authorList>
    </citation>
    <scope>NUCLEOTIDE SEQUENCE [LARGE SCALE GENOMIC DNA]</scope>
    <source>
        <strain evidence="1 2">PAP088</strain>
    </source>
</reference>
<sequence length="116" mass="13956">MFERWGSNPRFPTLKRIYRLVYVNMRRALPESVGGGVRNRNITVRAEGLRIEEWMRGYQIAWMRTHDSHWIGVVQIDVLSDNEMSSVTMTLWLAPSMFQVERPDGFYENPYRRRYR</sequence>
<dbReference type="EMBL" id="CSWP01000005">
    <property type="protein sequence ID" value="CPV57039.1"/>
    <property type="molecule type" value="Genomic_DNA"/>
</dbReference>
<organism evidence="1 2">
    <name type="scientific">Mycobacteroides abscessus</name>
    <dbReference type="NCBI Taxonomy" id="36809"/>
    <lineage>
        <taxon>Bacteria</taxon>
        <taxon>Bacillati</taxon>
        <taxon>Actinomycetota</taxon>
        <taxon>Actinomycetes</taxon>
        <taxon>Mycobacteriales</taxon>
        <taxon>Mycobacteriaceae</taxon>
        <taxon>Mycobacteroides</taxon>
    </lineage>
</organism>